<dbReference type="EC" id="5.4.99.27" evidence="4"/>
<dbReference type="InterPro" id="IPR020103">
    <property type="entry name" value="PsdUridine_synth_cat_dom_sf"/>
</dbReference>
<proteinExistence type="inferred from homology"/>
<dbReference type="InterPro" id="IPR043165">
    <property type="entry name" value="TruD_insert_sf"/>
</dbReference>
<comment type="function">
    <text evidence="4">Responsible for synthesis of pseudouridine from uracil-13 in transfer RNAs.</text>
</comment>
<dbReference type="PATRIC" id="fig|449.7.peg.2057"/>
<feature type="domain" description="TRUD" evidence="5">
    <location>
        <begin position="155"/>
        <end position="303"/>
    </location>
</feature>
<dbReference type="Proteomes" id="UP000032803">
    <property type="component" value="Chromosome I"/>
</dbReference>
<dbReference type="GO" id="GO:0003723">
    <property type="term" value="F:RNA binding"/>
    <property type="evidence" value="ECO:0007669"/>
    <property type="project" value="InterPro"/>
</dbReference>
<dbReference type="InterPro" id="IPR042214">
    <property type="entry name" value="TruD_catalytic"/>
</dbReference>
<dbReference type="InterPro" id="IPR050170">
    <property type="entry name" value="TruD_pseudoU_synthase"/>
</dbReference>
<sequence>MLNCEQLAFAHGLPISTGKIKCYPEDFKVNELLGFDLTGEGEHLFLQIEKKGLNTEEVVKLLAQALHKSIKAISYAGLKDKEAVTTQWFSIHCPGETIDSAHALKGEGWRVIQEQRHAKKLRTGALAANEFTLVIRELSHPETIEARLNTISTVGVPNYFGPQRFGYENQNLLKAERLLLGGMKVKNHFLRGIYYSAARAFLFNQILNERVKSQTWNKAISGDVMQLSGSHSIFSIEETDDVIDKRVTEFDISPAAPLWGKGDERLQLQALAHQQNALASYEAWCAALEQQGLERAYRALRLIPENMKWEWQGNILHVSFRLTPGSYATAVMRELFQMM</sequence>
<dbReference type="STRING" id="449.LHA_2091"/>
<comment type="catalytic activity">
    <reaction evidence="4">
        <text>uridine(13) in tRNA = pseudouridine(13) in tRNA</text>
        <dbReference type="Rhea" id="RHEA:42540"/>
        <dbReference type="Rhea" id="RHEA-COMP:10105"/>
        <dbReference type="Rhea" id="RHEA-COMP:10106"/>
        <dbReference type="ChEBI" id="CHEBI:65314"/>
        <dbReference type="ChEBI" id="CHEBI:65315"/>
        <dbReference type="EC" id="5.4.99.27"/>
    </reaction>
</comment>
<dbReference type="Gene3D" id="3.30.2350.20">
    <property type="entry name" value="TruD, catalytic domain"/>
    <property type="match status" value="1"/>
</dbReference>
<evidence type="ECO:0000259" key="5">
    <source>
        <dbReference type="PROSITE" id="PS50984"/>
    </source>
</evidence>
<dbReference type="GO" id="GO:0031119">
    <property type="term" value="P:tRNA pseudouridine synthesis"/>
    <property type="evidence" value="ECO:0007669"/>
    <property type="project" value="UniProtKB-UniRule"/>
</dbReference>
<accession>A0A0A8UQL9</accession>
<dbReference type="EMBL" id="LN681225">
    <property type="protein sequence ID" value="CEK11115.1"/>
    <property type="molecule type" value="Genomic_DNA"/>
</dbReference>
<dbReference type="AlphaFoldDB" id="A0A0A8UQL9"/>
<dbReference type="Gene3D" id="3.30.2340.10">
    <property type="entry name" value="TruD, insertion domain"/>
    <property type="match status" value="1"/>
</dbReference>
<keyword evidence="7" id="KW-1185">Reference proteome</keyword>
<dbReference type="GO" id="GO:0160150">
    <property type="term" value="F:tRNA pseudouridine(13) synthase activity"/>
    <property type="evidence" value="ECO:0007669"/>
    <property type="project" value="UniProtKB-EC"/>
</dbReference>
<keyword evidence="2 4" id="KW-0819">tRNA processing</keyword>
<evidence type="ECO:0000313" key="6">
    <source>
        <dbReference type="EMBL" id="CEK11115.1"/>
    </source>
</evidence>
<evidence type="ECO:0000256" key="2">
    <source>
        <dbReference type="ARBA" id="ARBA00022694"/>
    </source>
</evidence>
<dbReference type="PROSITE" id="PS50984">
    <property type="entry name" value="TRUD"/>
    <property type="match status" value="1"/>
</dbReference>
<dbReference type="InterPro" id="IPR001656">
    <property type="entry name" value="PsdUridine_synth_TruD"/>
</dbReference>
<comment type="similarity">
    <text evidence="1 4">Belongs to the pseudouridine synthase TruD family.</text>
</comment>
<gene>
    <name evidence="4 6" type="primary">truD</name>
    <name evidence="6" type="ORF">LHA_2091</name>
</gene>
<dbReference type="InterPro" id="IPR011760">
    <property type="entry name" value="PsdUridine_synth_TruD_insert"/>
</dbReference>
<evidence type="ECO:0000256" key="4">
    <source>
        <dbReference type="HAMAP-Rule" id="MF_01082"/>
    </source>
</evidence>
<evidence type="ECO:0000256" key="1">
    <source>
        <dbReference type="ARBA" id="ARBA00007953"/>
    </source>
</evidence>
<organism evidence="6 7">
    <name type="scientific">Legionella hackeliae</name>
    <dbReference type="NCBI Taxonomy" id="449"/>
    <lineage>
        <taxon>Bacteria</taxon>
        <taxon>Pseudomonadati</taxon>
        <taxon>Pseudomonadota</taxon>
        <taxon>Gammaproteobacteria</taxon>
        <taxon>Legionellales</taxon>
        <taxon>Legionellaceae</taxon>
        <taxon>Legionella</taxon>
    </lineage>
</organism>
<dbReference type="InterPro" id="IPR020119">
    <property type="entry name" value="PsdUridine_synth_TruD_CS"/>
</dbReference>
<dbReference type="PANTHER" id="PTHR47811:SF1">
    <property type="entry name" value="TRNA PSEUDOURIDINE SYNTHASE D"/>
    <property type="match status" value="1"/>
</dbReference>
<evidence type="ECO:0000256" key="3">
    <source>
        <dbReference type="ARBA" id="ARBA00023235"/>
    </source>
</evidence>
<dbReference type="GO" id="GO:0005829">
    <property type="term" value="C:cytosol"/>
    <property type="evidence" value="ECO:0007669"/>
    <property type="project" value="TreeGrafter"/>
</dbReference>
<dbReference type="SUPFAM" id="SSF55120">
    <property type="entry name" value="Pseudouridine synthase"/>
    <property type="match status" value="1"/>
</dbReference>
<dbReference type="RefSeq" id="WP_045106368.1">
    <property type="nucleotide sequence ID" value="NZ_LN681225.1"/>
</dbReference>
<dbReference type="HOGENOM" id="CLU_005281_4_0_6"/>
<dbReference type="PANTHER" id="PTHR47811">
    <property type="entry name" value="TRNA PSEUDOURIDINE SYNTHASE D"/>
    <property type="match status" value="1"/>
</dbReference>
<dbReference type="KEGG" id="lha:LHA_2091"/>
<dbReference type="PROSITE" id="PS01268">
    <property type="entry name" value="UPF0024"/>
    <property type="match status" value="1"/>
</dbReference>
<dbReference type="Pfam" id="PF01142">
    <property type="entry name" value="TruD"/>
    <property type="match status" value="2"/>
</dbReference>
<feature type="active site" description="Nucleophile" evidence="4">
    <location>
        <position position="80"/>
    </location>
</feature>
<reference evidence="7" key="1">
    <citation type="submission" date="2014-09" db="EMBL/GenBank/DDBJ databases">
        <authorList>
            <person name="Gomez-Valero L."/>
        </authorList>
    </citation>
    <scope>NUCLEOTIDE SEQUENCE [LARGE SCALE GENOMIC DNA]</scope>
    <source>
        <strain evidence="7">ATCC35250</strain>
    </source>
</reference>
<name>A0A0A8UQL9_LEGHA</name>
<dbReference type="OrthoDB" id="1550679at2"/>
<evidence type="ECO:0000313" key="7">
    <source>
        <dbReference type="Proteomes" id="UP000032803"/>
    </source>
</evidence>
<protein>
    <recommendedName>
        <fullName evidence="4">tRNA pseudouridine synthase D</fullName>
        <ecNumber evidence="4">5.4.99.27</ecNumber>
    </recommendedName>
    <alternativeName>
        <fullName evidence="4">tRNA pseudouridine(13) synthase</fullName>
    </alternativeName>
    <alternativeName>
        <fullName evidence="4">tRNA pseudouridylate synthase D</fullName>
    </alternativeName>
    <alternativeName>
        <fullName evidence="4">tRNA-uridine isomerase D</fullName>
    </alternativeName>
</protein>
<dbReference type="NCBIfam" id="TIGR00094">
    <property type="entry name" value="tRNA_TruD_broad"/>
    <property type="match status" value="1"/>
</dbReference>
<keyword evidence="3 4" id="KW-0413">Isomerase</keyword>
<dbReference type="HAMAP" id="MF_01082">
    <property type="entry name" value="TruD"/>
    <property type="match status" value="1"/>
</dbReference>